<dbReference type="STRING" id="1802661.A2649_02190"/>
<evidence type="ECO:0000259" key="1">
    <source>
        <dbReference type="Pfam" id="PF04293"/>
    </source>
</evidence>
<dbReference type="EMBL" id="MGJB01000002">
    <property type="protein sequence ID" value="OGM99194.1"/>
    <property type="molecule type" value="Genomic_DNA"/>
</dbReference>
<evidence type="ECO:0000313" key="3">
    <source>
        <dbReference type="EMBL" id="OGM99194.1"/>
    </source>
</evidence>
<dbReference type="InterPro" id="IPR007390">
    <property type="entry name" value="Spore_V_R"/>
</dbReference>
<dbReference type="PANTHER" id="PTHR30029:SF2">
    <property type="entry name" value="STAGE V SPORULATION PROTEIN R"/>
    <property type="match status" value="1"/>
</dbReference>
<dbReference type="Proteomes" id="UP000176893">
    <property type="component" value="Unassembled WGS sequence"/>
</dbReference>
<protein>
    <recommendedName>
        <fullName evidence="5">SpoVR family protein</fullName>
    </recommendedName>
</protein>
<reference evidence="3 4" key="1">
    <citation type="journal article" date="2016" name="Nat. Commun.">
        <title>Thousands of microbial genomes shed light on interconnected biogeochemical processes in an aquifer system.</title>
        <authorList>
            <person name="Anantharaman K."/>
            <person name="Brown C.T."/>
            <person name="Hug L.A."/>
            <person name="Sharon I."/>
            <person name="Castelle C.J."/>
            <person name="Probst A.J."/>
            <person name="Thomas B.C."/>
            <person name="Singh A."/>
            <person name="Wilkins M.J."/>
            <person name="Karaoz U."/>
            <person name="Brodie E.L."/>
            <person name="Williams K.H."/>
            <person name="Hubbard S.S."/>
            <person name="Banfield J.F."/>
        </authorList>
    </citation>
    <scope>NUCLEOTIDE SEQUENCE [LARGE SCALE GENOMIC DNA]</scope>
</reference>
<evidence type="ECO:0000313" key="4">
    <source>
        <dbReference type="Proteomes" id="UP000176893"/>
    </source>
</evidence>
<evidence type="ECO:0000259" key="2">
    <source>
        <dbReference type="Pfam" id="PF24755"/>
    </source>
</evidence>
<dbReference type="PANTHER" id="PTHR30029">
    <property type="entry name" value="STAGE V SPORULATION PROTEIN R"/>
    <property type="match status" value="1"/>
</dbReference>
<sequence>MKKQGVERLIQIEKRIKEIAEESGLLTTEITFEITTAQRVLEGMSYGFPVNFSHWTFGRDYEKHRTIYEHTGAGIPYEQVWNFDKPKAFLVETNPFALNVLVIAHVYGHVDFFLANRYLKHGRSFSNVAEEARNASKRFKEYEARHGQQEVEKVIDAGMSIQWHQDPDPFFEEQDEETVRERLIAFERAKLERFEDVKSKFKKSETQQEIEQIEKRLERLSTKTPPEPTYDILNYLIKKSPKPLKPWMIDVLTVIRNQARSLAPNRKTKGLDEGWATYWHVRIMRRLFEEGVITPEEHGVFNDFHSGVTRENKAGFNWYRIYLSLFENIKERWDKGQFGREYEEEKNAFKHSRWDTAAGLGNQKIFQVRSFYSDRMAVEEFFTDEFIREQQLYIWAGLPTANGDIVYVIVEDNPDVIREILKNQFTYYGVPLIRVENGNYNSQNHLLLRHVWNGYELDPKYMNATLEKINHLWGKKVFLETRVDDKDLLAMFDSERKKK</sequence>
<gene>
    <name evidence="3" type="ORF">A2649_02190</name>
</gene>
<accession>A0A1F8EE93</accession>
<feature type="domain" description="SpoVR protein-like N-terminal" evidence="1">
    <location>
        <begin position="6"/>
        <end position="427"/>
    </location>
</feature>
<dbReference type="InterPro" id="IPR057008">
    <property type="entry name" value="SpoVR-like_C"/>
</dbReference>
<evidence type="ECO:0008006" key="5">
    <source>
        <dbReference type="Google" id="ProtNLM"/>
    </source>
</evidence>
<dbReference type="Pfam" id="PF04293">
    <property type="entry name" value="SpoVR"/>
    <property type="match status" value="1"/>
</dbReference>
<dbReference type="Pfam" id="PF24755">
    <property type="entry name" value="SpoVR_C"/>
    <property type="match status" value="1"/>
</dbReference>
<comment type="caution">
    <text evidence="3">The sequence shown here is derived from an EMBL/GenBank/DDBJ whole genome shotgun (WGS) entry which is preliminary data.</text>
</comment>
<feature type="domain" description="SpoVR-like C-terminal" evidence="2">
    <location>
        <begin position="431"/>
        <end position="481"/>
    </location>
</feature>
<proteinExistence type="predicted"/>
<name>A0A1F8EE93_9BACT</name>
<dbReference type="InterPro" id="IPR056174">
    <property type="entry name" value="SpoVR_N"/>
</dbReference>
<dbReference type="AlphaFoldDB" id="A0A1F8EE93"/>
<organism evidence="3 4">
    <name type="scientific">Candidatus Yanofskybacteria bacterium RIFCSPHIGHO2_01_FULL_41_26</name>
    <dbReference type="NCBI Taxonomy" id="1802661"/>
    <lineage>
        <taxon>Bacteria</taxon>
        <taxon>Candidatus Yanofskyibacteriota</taxon>
    </lineage>
</organism>